<keyword evidence="2" id="KW-1185">Reference proteome</keyword>
<dbReference type="GO" id="GO:0004497">
    <property type="term" value="F:monooxygenase activity"/>
    <property type="evidence" value="ECO:0007669"/>
    <property type="project" value="InterPro"/>
</dbReference>
<dbReference type="PANTHER" id="PTHR24299:SF58">
    <property type="entry name" value="CYTOCHROME P450"/>
    <property type="match status" value="1"/>
</dbReference>
<reference evidence="1" key="1">
    <citation type="submission" date="2022-08" db="EMBL/GenBank/DDBJ databases">
        <authorList>
            <person name="Gutierrez-Valencia J."/>
        </authorList>
    </citation>
    <scope>NUCLEOTIDE SEQUENCE</scope>
</reference>
<dbReference type="AlphaFoldDB" id="A0AAV0INA0"/>
<evidence type="ECO:0008006" key="3">
    <source>
        <dbReference type="Google" id="ProtNLM"/>
    </source>
</evidence>
<dbReference type="InterPro" id="IPR036396">
    <property type="entry name" value="Cyt_P450_sf"/>
</dbReference>
<protein>
    <recommendedName>
        <fullName evidence="3">Cytochrome P450</fullName>
    </recommendedName>
</protein>
<dbReference type="Gene3D" id="1.10.630.10">
    <property type="entry name" value="Cytochrome P450"/>
    <property type="match status" value="1"/>
</dbReference>
<proteinExistence type="predicted"/>
<sequence length="71" mass="7946">MLLLLLPILSFLLLSLFLILLRYRRLSVQLPPGPKPWPILGTILHVGSMPHVTFARLSQVHGPLISLRLGT</sequence>
<evidence type="ECO:0000313" key="1">
    <source>
        <dbReference type="EMBL" id="CAI0398946.1"/>
    </source>
</evidence>
<accession>A0AAV0INA0</accession>
<evidence type="ECO:0000313" key="2">
    <source>
        <dbReference type="Proteomes" id="UP001154282"/>
    </source>
</evidence>
<organism evidence="1 2">
    <name type="scientific">Linum tenue</name>
    <dbReference type="NCBI Taxonomy" id="586396"/>
    <lineage>
        <taxon>Eukaryota</taxon>
        <taxon>Viridiplantae</taxon>
        <taxon>Streptophyta</taxon>
        <taxon>Embryophyta</taxon>
        <taxon>Tracheophyta</taxon>
        <taxon>Spermatophyta</taxon>
        <taxon>Magnoliopsida</taxon>
        <taxon>eudicotyledons</taxon>
        <taxon>Gunneridae</taxon>
        <taxon>Pentapetalae</taxon>
        <taxon>rosids</taxon>
        <taxon>fabids</taxon>
        <taxon>Malpighiales</taxon>
        <taxon>Linaceae</taxon>
        <taxon>Linum</taxon>
    </lineage>
</organism>
<comment type="caution">
    <text evidence="1">The sequence shown here is derived from an EMBL/GenBank/DDBJ whole genome shotgun (WGS) entry which is preliminary data.</text>
</comment>
<dbReference type="PANTHER" id="PTHR24299">
    <property type="entry name" value="CYTOCHROME P450 FAMILY 1"/>
    <property type="match status" value="1"/>
</dbReference>
<name>A0AAV0INA0_9ROSI</name>
<dbReference type="EMBL" id="CAMGYJ010000004">
    <property type="protein sequence ID" value="CAI0398946.1"/>
    <property type="molecule type" value="Genomic_DNA"/>
</dbReference>
<gene>
    <name evidence="1" type="ORF">LITE_LOCUS10105</name>
</gene>
<dbReference type="GO" id="GO:0016705">
    <property type="term" value="F:oxidoreductase activity, acting on paired donors, with incorporation or reduction of molecular oxygen"/>
    <property type="evidence" value="ECO:0007669"/>
    <property type="project" value="InterPro"/>
</dbReference>
<dbReference type="GO" id="GO:0005506">
    <property type="term" value="F:iron ion binding"/>
    <property type="evidence" value="ECO:0007669"/>
    <property type="project" value="InterPro"/>
</dbReference>
<dbReference type="Proteomes" id="UP001154282">
    <property type="component" value="Unassembled WGS sequence"/>
</dbReference>
<dbReference type="GO" id="GO:0020037">
    <property type="term" value="F:heme binding"/>
    <property type="evidence" value="ECO:0007669"/>
    <property type="project" value="InterPro"/>
</dbReference>
<dbReference type="SUPFAM" id="SSF48264">
    <property type="entry name" value="Cytochrome P450"/>
    <property type="match status" value="1"/>
</dbReference>